<evidence type="ECO:0008006" key="4">
    <source>
        <dbReference type="Google" id="ProtNLM"/>
    </source>
</evidence>
<evidence type="ECO:0000313" key="3">
    <source>
        <dbReference type="Proteomes" id="UP001601992"/>
    </source>
</evidence>
<protein>
    <recommendedName>
        <fullName evidence="4">Nuclease-related domain-containing protein</fullName>
    </recommendedName>
</protein>
<sequence length="406" mass="41723">MLVKVRGDDPSRLSSTERTVVNWLKSWTGAHALPGIAVVKSDSADVIVWTPKTCVVVVLKGFTERVNGTLACSATEPWTIEGEIAPLEGVQSGTEPMEEVNARTRGLEHEMRSAPGREGVAVTGIVLVIPQLGTRIAVEKGPLPSGIDVVVGDGPSSLRAYFNRIAGDESGNNPAPPDSWDAAQVGQALGTLGFAAAATYSDLIAEGFPAPADRGRGRETAAAAAPAAAPVVPVAAAPAVPIPAVPLTGSAPRPRPQQAPPPPPPQPAAAQQQGPPREFVPPPGYPQGRAQQQTRESGSAAAPYPSQAQPYSVPFDPRPAPEEPRRRGRGVVPLVLLAFLVVVLAVAATCTGGGNTSHPSTGPGVTTSETDEFSTPSGTGTTTPDPTIPSDTVGPVCYPLQPCPGR</sequence>
<keyword evidence="3" id="KW-1185">Reference proteome</keyword>
<comment type="caution">
    <text evidence="2">The sequence shown here is derived from an EMBL/GenBank/DDBJ whole genome shotgun (WGS) entry which is preliminary data.</text>
</comment>
<evidence type="ECO:0000256" key="1">
    <source>
        <dbReference type="SAM" id="MobiDB-lite"/>
    </source>
</evidence>
<accession>A0ABW6SFJ7</accession>
<feature type="compositionally biased region" description="Low complexity" evidence="1">
    <location>
        <begin position="268"/>
        <end position="277"/>
    </location>
</feature>
<feature type="compositionally biased region" description="Pro residues" evidence="1">
    <location>
        <begin position="253"/>
        <end position="267"/>
    </location>
</feature>
<feature type="region of interest" description="Disordered" evidence="1">
    <location>
        <begin position="246"/>
        <end position="326"/>
    </location>
</feature>
<reference evidence="2 3" key="1">
    <citation type="submission" date="2024-10" db="EMBL/GenBank/DDBJ databases">
        <title>The Natural Products Discovery Center: Release of the First 8490 Sequenced Strains for Exploring Actinobacteria Biosynthetic Diversity.</title>
        <authorList>
            <person name="Kalkreuter E."/>
            <person name="Kautsar S.A."/>
            <person name="Yang D."/>
            <person name="Bader C.D."/>
            <person name="Teijaro C.N."/>
            <person name="Fluegel L."/>
            <person name="Davis C.M."/>
            <person name="Simpson J.R."/>
            <person name="Lauterbach L."/>
            <person name="Steele A.D."/>
            <person name="Gui C."/>
            <person name="Meng S."/>
            <person name="Li G."/>
            <person name="Viehrig K."/>
            <person name="Ye F."/>
            <person name="Su P."/>
            <person name="Kiefer A.F."/>
            <person name="Nichols A."/>
            <person name="Cepeda A.J."/>
            <person name="Yan W."/>
            <person name="Fan B."/>
            <person name="Jiang Y."/>
            <person name="Adhikari A."/>
            <person name="Zheng C.-J."/>
            <person name="Schuster L."/>
            <person name="Cowan T.M."/>
            <person name="Smanski M.J."/>
            <person name="Chevrette M.G."/>
            <person name="De Carvalho L.P.S."/>
            <person name="Shen B."/>
        </authorList>
    </citation>
    <scope>NUCLEOTIDE SEQUENCE [LARGE SCALE GENOMIC DNA]</scope>
    <source>
        <strain evidence="2 3">NPDC002593</strain>
    </source>
</reference>
<feature type="compositionally biased region" description="Low complexity" evidence="1">
    <location>
        <begin position="299"/>
        <end position="312"/>
    </location>
</feature>
<gene>
    <name evidence="2" type="ORF">ACFYXQ_45925</name>
</gene>
<dbReference type="Proteomes" id="UP001601992">
    <property type="component" value="Unassembled WGS sequence"/>
</dbReference>
<feature type="compositionally biased region" description="Polar residues" evidence="1">
    <location>
        <begin position="356"/>
        <end position="368"/>
    </location>
</feature>
<feature type="region of interest" description="Disordered" evidence="1">
    <location>
        <begin position="350"/>
        <end position="396"/>
    </location>
</feature>
<feature type="compositionally biased region" description="Low complexity" evidence="1">
    <location>
        <begin position="374"/>
        <end position="392"/>
    </location>
</feature>
<dbReference type="EMBL" id="JBIAQY010000037">
    <property type="protein sequence ID" value="MFF3575098.1"/>
    <property type="molecule type" value="Genomic_DNA"/>
</dbReference>
<proteinExistence type="predicted"/>
<evidence type="ECO:0000313" key="2">
    <source>
        <dbReference type="EMBL" id="MFF3575098.1"/>
    </source>
</evidence>
<name>A0ABW6SFJ7_9NOCA</name>
<organism evidence="2 3">
    <name type="scientific">Nocardia jiangxiensis</name>
    <dbReference type="NCBI Taxonomy" id="282685"/>
    <lineage>
        <taxon>Bacteria</taxon>
        <taxon>Bacillati</taxon>
        <taxon>Actinomycetota</taxon>
        <taxon>Actinomycetes</taxon>
        <taxon>Mycobacteriales</taxon>
        <taxon>Nocardiaceae</taxon>
        <taxon>Nocardia</taxon>
    </lineage>
</organism>
<dbReference type="RefSeq" id="WP_387407084.1">
    <property type="nucleotide sequence ID" value="NZ_JBIAQY010000037.1"/>
</dbReference>